<dbReference type="InterPro" id="IPR000086">
    <property type="entry name" value="NUDIX_hydrolase_dom"/>
</dbReference>
<dbReference type="CDD" id="cd04692">
    <property type="entry name" value="NUDIX_Hydrolase"/>
    <property type="match status" value="1"/>
</dbReference>
<keyword evidence="1" id="KW-0378">Hydrolase</keyword>
<dbReference type="Gene3D" id="3.90.79.10">
    <property type="entry name" value="Nucleoside Triphosphate Pyrophosphohydrolase"/>
    <property type="match status" value="1"/>
</dbReference>
<dbReference type="InterPro" id="IPR015797">
    <property type="entry name" value="NUDIX_hydrolase-like_dom_sf"/>
</dbReference>
<dbReference type="Proteomes" id="UP001610100">
    <property type="component" value="Unassembled WGS sequence"/>
</dbReference>
<accession>A0ABW7N294</accession>
<organism evidence="3 4">
    <name type="scientific">Gaetbulibacter aestuarii</name>
    <dbReference type="NCBI Taxonomy" id="1502358"/>
    <lineage>
        <taxon>Bacteria</taxon>
        <taxon>Pseudomonadati</taxon>
        <taxon>Bacteroidota</taxon>
        <taxon>Flavobacteriia</taxon>
        <taxon>Flavobacteriales</taxon>
        <taxon>Flavobacteriaceae</taxon>
        <taxon>Gaetbulibacter</taxon>
    </lineage>
</organism>
<dbReference type="EMBL" id="JBAWKB010000002">
    <property type="protein sequence ID" value="MFH6772138.1"/>
    <property type="molecule type" value="Genomic_DNA"/>
</dbReference>
<gene>
    <name evidence="3" type="ORF">V8G58_09350</name>
</gene>
<keyword evidence="4" id="KW-1185">Reference proteome</keyword>
<comment type="caution">
    <text evidence="3">The sequence shown here is derived from an EMBL/GenBank/DDBJ whole genome shotgun (WGS) entry which is preliminary data.</text>
</comment>
<dbReference type="PANTHER" id="PTHR10885:SF20">
    <property type="entry name" value="NUDIX HYDROLASE DOMAIN-CONTAINING PROTEIN"/>
    <property type="match status" value="1"/>
</dbReference>
<dbReference type="SUPFAM" id="SSF55811">
    <property type="entry name" value="Nudix"/>
    <property type="match status" value="1"/>
</dbReference>
<dbReference type="PROSITE" id="PS00893">
    <property type="entry name" value="NUDIX_BOX"/>
    <property type="match status" value="1"/>
</dbReference>
<evidence type="ECO:0000313" key="3">
    <source>
        <dbReference type="EMBL" id="MFH6772138.1"/>
    </source>
</evidence>
<evidence type="ECO:0000259" key="2">
    <source>
        <dbReference type="PROSITE" id="PS51462"/>
    </source>
</evidence>
<dbReference type="PANTHER" id="PTHR10885">
    <property type="entry name" value="ISOPENTENYL-DIPHOSPHATE DELTA-ISOMERASE"/>
    <property type="match status" value="1"/>
</dbReference>
<evidence type="ECO:0000313" key="4">
    <source>
        <dbReference type="Proteomes" id="UP001610100"/>
    </source>
</evidence>
<dbReference type="RefSeq" id="WP_344741417.1">
    <property type="nucleotide sequence ID" value="NZ_BAABAY010000002.1"/>
</dbReference>
<evidence type="ECO:0000256" key="1">
    <source>
        <dbReference type="ARBA" id="ARBA00022801"/>
    </source>
</evidence>
<sequence>MEEYLDILTETGIPTGASALKSEVHQKGFYHNTVHIWFYTDSKAILLSQRSAKKTICPLLWDVSVAGHIDAGESITSAALRETEEEIGLHISKEDLHKIGIFPCFQSYDSGLKDNEFHHSFLCKLKVDIDQLQRQEEEVEALKLVSLEEFQGFIDAIDTPNDHLVPSNKAYYQMVLDAIKNIH</sequence>
<dbReference type="InterPro" id="IPR020084">
    <property type="entry name" value="NUDIX_hydrolase_CS"/>
</dbReference>
<feature type="domain" description="Nudix hydrolase" evidence="2">
    <location>
        <begin position="29"/>
        <end position="170"/>
    </location>
</feature>
<protein>
    <submittedName>
        <fullName evidence="3">NUDIX domain-containing protein</fullName>
    </submittedName>
</protein>
<proteinExistence type="predicted"/>
<name>A0ABW7N294_9FLAO</name>
<reference evidence="3 4" key="1">
    <citation type="submission" date="2024-02" db="EMBL/GenBank/DDBJ databases">
        <title>A Gaetbulibacter species isolated from tidal flats and genomic insights of their niches.</title>
        <authorList>
            <person name="Ye Y."/>
        </authorList>
    </citation>
    <scope>NUCLEOTIDE SEQUENCE [LARGE SCALE GENOMIC DNA]</scope>
    <source>
        <strain evidence="3 4">KYW382</strain>
    </source>
</reference>
<dbReference type="Pfam" id="PF00293">
    <property type="entry name" value="NUDIX"/>
    <property type="match status" value="1"/>
</dbReference>
<dbReference type="PROSITE" id="PS51462">
    <property type="entry name" value="NUDIX"/>
    <property type="match status" value="1"/>
</dbReference>